<feature type="domain" description="Flagellar basal body rod protein N-terminal" evidence="3">
    <location>
        <begin position="5"/>
        <end position="35"/>
    </location>
</feature>
<keyword evidence="2" id="KW-0975">Bacterial flagellum</keyword>
<dbReference type="STRING" id="1033734.GCA_000285535_02509"/>
<sequence length="278" mass="30236">MLRGFYSAAAGMLAQQRRTEMLTNNIANANTPGYKVDQGSLRAFPELLMQRLEGVQSPAKNGGSLRTGSSIGGLNTGVYMQEMIPLFKQGDIRETGLATDVALVNGKLPINTETNQPGSLFFTVQNANGDLRYTRNGNFTVDPEGFLTTNEGFYVLDENGNRIALEDDQFQVTADGSVLVDGLAQTRLGIAFSENPMNLIKEGNGLYRTNGGGELPYAAANPEVNFTLKQGFLEGSNVDVTQAMTEMMTAYRTFEANQKVLQAYDKSMDKAVNEIGRL</sequence>
<dbReference type="GO" id="GO:0071978">
    <property type="term" value="P:bacterial-type flagellum-dependent swarming motility"/>
    <property type="evidence" value="ECO:0007669"/>
    <property type="project" value="TreeGrafter"/>
</dbReference>
<dbReference type="Proteomes" id="UP000306477">
    <property type="component" value="Unassembled WGS sequence"/>
</dbReference>
<dbReference type="Pfam" id="PF00460">
    <property type="entry name" value="Flg_bb_rod"/>
    <property type="match status" value="1"/>
</dbReference>
<comment type="similarity">
    <text evidence="1 2">Belongs to the flagella basal body rod proteins family.</text>
</comment>
<feature type="domain" description="Flagellar hook protein FlgE/F/G-like D1" evidence="5">
    <location>
        <begin position="118"/>
        <end position="179"/>
    </location>
</feature>
<dbReference type="PANTHER" id="PTHR30435:SF19">
    <property type="entry name" value="FLAGELLAR BASAL-BODY ROD PROTEIN FLGG"/>
    <property type="match status" value="1"/>
</dbReference>
<dbReference type="InterPro" id="IPR001444">
    <property type="entry name" value="Flag_bb_rod_N"/>
</dbReference>
<evidence type="ECO:0000313" key="7">
    <source>
        <dbReference type="Proteomes" id="UP000306477"/>
    </source>
</evidence>
<reference evidence="6 7" key="1">
    <citation type="journal article" date="2019" name="Indoor Air">
        <title>Impacts of indoor surface finishes on bacterial viability.</title>
        <authorList>
            <person name="Hu J."/>
            <person name="Maamar S.B."/>
            <person name="Glawe A.J."/>
            <person name="Gottel N."/>
            <person name="Gilbert J.A."/>
            <person name="Hartmann E.M."/>
        </authorList>
    </citation>
    <scope>NUCLEOTIDE SEQUENCE [LARGE SCALE GENOMIC DNA]</scope>
    <source>
        <strain evidence="6 7">AF060A6</strain>
    </source>
</reference>
<dbReference type="InterPro" id="IPR019776">
    <property type="entry name" value="Flagellar_basal_body_rod_CS"/>
</dbReference>
<dbReference type="GO" id="GO:0009425">
    <property type="term" value="C:bacterial-type flagellum basal body"/>
    <property type="evidence" value="ECO:0007669"/>
    <property type="project" value="UniProtKB-SubCell"/>
</dbReference>
<dbReference type="AlphaFoldDB" id="A0A4S3PJT9"/>
<keyword evidence="6" id="KW-0969">Cilium</keyword>
<name>A0A4S3PJT9_9BACI</name>
<keyword evidence="6" id="KW-0282">Flagellum</keyword>
<dbReference type="InterPro" id="IPR020013">
    <property type="entry name" value="Flagellar_FlgE/F/G"/>
</dbReference>
<comment type="caution">
    <text evidence="6">The sequence shown here is derived from an EMBL/GenBank/DDBJ whole genome shotgun (WGS) entry which is preliminary data.</text>
</comment>
<evidence type="ECO:0000256" key="1">
    <source>
        <dbReference type="ARBA" id="ARBA00009677"/>
    </source>
</evidence>
<keyword evidence="7" id="KW-1185">Reference proteome</keyword>
<accession>A0A4S3PJT9</accession>
<dbReference type="InterPro" id="IPR037925">
    <property type="entry name" value="FlgE/F/G-like"/>
</dbReference>
<proteinExistence type="inferred from homology"/>
<evidence type="ECO:0000259" key="3">
    <source>
        <dbReference type="Pfam" id="PF00460"/>
    </source>
</evidence>
<dbReference type="RefSeq" id="WP_136381559.1">
    <property type="nucleotide sequence ID" value="NZ_SLUB01000066.1"/>
</dbReference>
<organism evidence="6 7">
    <name type="scientific">Bacillus timonensis</name>
    <dbReference type="NCBI Taxonomy" id="1033734"/>
    <lineage>
        <taxon>Bacteria</taxon>
        <taxon>Bacillati</taxon>
        <taxon>Bacillota</taxon>
        <taxon>Bacilli</taxon>
        <taxon>Bacillales</taxon>
        <taxon>Bacillaceae</taxon>
        <taxon>Bacillus</taxon>
    </lineage>
</organism>
<protein>
    <submittedName>
        <fullName evidence="6">Flagellar hook-basal body protein</fullName>
    </submittedName>
</protein>
<feature type="domain" description="Flagellar basal-body/hook protein C-terminal" evidence="4">
    <location>
        <begin position="229"/>
        <end position="273"/>
    </location>
</feature>
<dbReference type="NCBIfam" id="TIGR03506">
    <property type="entry name" value="FlgEFG_subfam"/>
    <property type="match status" value="1"/>
</dbReference>
<dbReference type="EMBL" id="SLUB01000066">
    <property type="protein sequence ID" value="THE09697.1"/>
    <property type="molecule type" value="Genomic_DNA"/>
</dbReference>
<dbReference type="SUPFAM" id="SSF117143">
    <property type="entry name" value="Flagellar hook protein flgE"/>
    <property type="match status" value="1"/>
</dbReference>
<dbReference type="InterPro" id="IPR053967">
    <property type="entry name" value="LlgE_F_G-like_D1"/>
</dbReference>
<gene>
    <name evidence="6" type="ORF">E1I69_21305</name>
</gene>
<evidence type="ECO:0000259" key="4">
    <source>
        <dbReference type="Pfam" id="PF06429"/>
    </source>
</evidence>
<comment type="subcellular location">
    <subcellularLocation>
        <location evidence="2">Bacterial flagellum basal body</location>
    </subcellularLocation>
</comment>
<evidence type="ECO:0000259" key="5">
    <source>
        <dbReference type="Pfam" id="PF22692"/>
    </source>
</evidence>
<dbReference type="PANTHER" id="PTHR30435">
    <property type="entry name" value="FLAGELLAR PROTEIN"/>
    <property type="match status" value="1"/>
</dbReference>
<dbReference type="PROSITE" id="PS00588">
    <property type="entry name" value="FLAGELLA_BB_ROD"/>
    <property type="match status" value="1"/>
</dbReference>
<dbReference type="Pfam" id="PF22692">
    <property type="entry name" value="LlgE_F_G_D1"/>
    <property type="match status" value="1"/>
</dbReference>
<evidence type="ECO:0000256" key="2">
    <source>
        <dbReference type="RuleBase" id="RU362116"/>
    </source>
</evidence>
<dbReference type="OrthoDB" id="9800375at2"/>
<dbReference type="InterPro" id="IPR010930">
    <property type="entry name" value="Flg_bb/hook_C_dom"/>
</dbReference>
<dbReference type="Pfam" id="PF06429">
    <property type="entry name" value="Flg_bbr_C"/>
    <property type="match status" value="1"/>
</dbReference>
<keyword evidence="6" id="KW-0966">Cell projection</keyword>
<evidence type="ECO:0000313" key="6">
    <source>
        <dbReference type="EMBL" id="THE09697.1"/>
    </source>
</evidence>